<comment type="caution">
    <text evidence="4">The sequence shown here is derived from an EMBL/GenBank/DDBJ whole genome shotgun (WGS) entry which is preliminary data.</text>
</comment>
<dbReference type="InterPro" id="IPR040442">
    <property type="entry name" value="Pyrv_kinase-like_dom_sf"/>
</dbReference>
<evidence type="ECO:0000313" key="4">
    <source>
        <dbReference type="EMBL" id="MUG33446.1"/>
    </source>
</evidence>
<keyword evidence="2" id="KW-0456">Lyase</keyword>
<dbReference type="PANTHER" id="PTHR30502">
    <property type="entry name" value="2-KETO-3-DEOXY-L-RHAMNONATE ALDOLASE"/>
    <property type="match status" value="1"/>
</dbReference>
<dbReference type="EMBL" id="WFKQ01000018">
    <property type="protein sequence ID" value="MUG33446.1"/>
    <property type="molecule type" value="Genomic_DNA"/>
</dbReference>
<dbReference type="OrthoDB" id="86160at2"/>
<evidence type="ECO:0000259" key="3">
    <source>
        <dbReference type="Pfam" id="PF03328"/>
    </source>
</evidence>
<reference evidence="4 5" key="1">
    <citation type="journal article" date="2019" name="PLoS ONE">
        <title>Pup mortality in New Zealand sea lions (Phocarctos hookeri) at Enderby Island, Auckland Islands, 2013-18.</title>
        <authorList>
            <person name="Michael S.A."/>
            <person name="Hayman D.T.S."/>
            <person name="Gray R."/>
            <person name="Zhang J."/>
            <person name="Rogers L."/>
            <person name="Roe W.D."/>
        </authorList>
    </citation>
    <scope>NUCLEOTIDE SEQUENCE [LARGE SCALE GENOMIC DNA]</scope>
    <source>
        <strain evidence="4 5">SM868</strain>
    </source>
</reference>
<evidence type="ECO:0000256" key="1">
    <source>
        <dbReference type="ARBA" id="ARBA00022723"/>
    </source>
</evidence>
<keyword evidence="1" id="KW-0479">Metal-binding</keyword>
<dbReference type="Gene3D" id="3.20.20.60">
    <property type="entry name" value="Phosphoenolpyruvate-binding domains"/>
    <property type="match status" value="1"/>
</dbReference>
<protein>
    <submittedName>
        <fullName evidence="4">2-keto-3-deoxy-L-rhamnonate aldolase</fullName>
    </submittedName>
</protein>
<keyword evidence="5" id="KW-1185">Reference proteome</keyword>
<dbReference type="Proteomes" id="UP000442109">
    <property type="component" value="Unassembled WGS sequence"/>
</dbReference>
<dbReference type="GO" id="GO:0046872">
    <property type="term" value="F:metal ion binding"/>
    <property type="evidence" value="ECO:0007669"/>
    <property type="project" value="UniProtKB-KW"/>
</dbReference>
<feature type="domain" description="HpcH/HpaI aldolase/citrate lyase" evidence="3">
    <location>
        <begin position="17"/>
        <end position="243"/>
    </location>
</feature>
<evidence type="ECO:0000256" key="2">
    <source>
        <dbReference type="ARBA" id="ARBA00023239"/>
    </source>
</evidence>
<dbReference type="InterPro" id="IPR005000">
    <property type="entry name" value="Aldolase/citrate-lyase_domain"/>
</dbReference>
<dbReference type="Pfam" id="PF03328">
    <property type="entry name" value="HpcH_HpaI"/>
    <property type="match status" value="1"/>
</dbReference>
<dbReference type="FunFam" id="3.20.20.60:FF:000004">
    <property type="entry name" value="5-keto-4-deoxy-D-glucarate aldolase"/>
    <property type="match status" value="1"/>
</dbReference>
<accession>A0A844M3E3</accession>
<dbReference type="RefSeq" id="WP_155587779.1">
    <property type="nucleotide sequence ID" value="NZ_WFKQ01000018.1"/>
</dbReference>
<dbReference type="SUPFAM" id="SSF51621">
    <property type="entry name" value="Phosphoenolpyruvate/pyruvate domain"/>
    <property type="match status" value="1"/>
</dbReference>
<evidence type="ECO:0000313" key="5">
    <source>
        <dbReference type="Proteomes" id="UP000442109"/>
    </source>
</evidence>
<sequence>MKIQNTFKQRLMQDQVQYGLWLSTTSAYVAEIAATSNYDWCLIDGEHAPNTIQNIYSQLQALAPYPIQPVVRLVEGTETNIKQALDIGCQTLLIPFINTAEQAERVVQATQYPPNGTRGVGALLGRASRWGKIQNYMEVADESICLLIQVETKQAVENIDEILKVQGIHGVFIGAADLSASLGYPDQPEHEEVQKVIKECIDKIKKSGKASGFIATNPQVARRMIEWGVTFIAVGVDTMLYTQALDERINLFKPQISSEFNNIGY</sequence>
<dbReference type="GO" id="GO:0005737">
    <property type="term" value="C:cytoplasm"/>
    <property type="evidence" value="ECO:0007669"/>
    <property type="project" value="UniProtKB-ARBA"/>
</dbReference>
<dbReference type="InterPro" id="IPR050251">
    <property type="entry name" value="HpcH-HpaI_aldolase"/>
</dbReference>
<proteinExistence type="predicted"/>
<organism evidence="4 5">
    <name type="scientific">Psychrobacter sanguinis</name>
    <dbReference type="NCBI Taxonomy" id="861445"/>
    <lineage>
        <taxon>Bacteria</taxon>
        <taxon>Pseudomonadati</taxon>
        <taxon>Pseudomonadota</taxon>
        <taxon>Gammaproteobacteria</taxon>
        <taxon>Moraxellales</taxon>
        <taxon>Moraxellaceae</taxon>
        <taxon>Psychrobacter</taxon>
    </lineage>
</organism>
<gene>
    <name evidence="4" type="ORF">GB996_11700</name>
</gene>
<dbReference type="AlphaFoldDB" id="A0A844M3E3"/>
<dbReference type="PANTHER" id="PTHR30502:SF5">
    <property type="entry name" value="2-KETO-3-DEOXY-L-RHAMNONATE ALDOLASE"/>
    <property type="match status" value="1"/>
</dbReference>
<dbReference type="GO" id="GO:0016832">
    <property type="term" value="F:aldehyde-lyase activity"/>
    <property type="evidence" value="ECO:0007669"/>
    <property type="project" value="TreeGrafter"/>
</dbReference>
<name>A0A844M3E3_9GAMM</name>
<dbReference type="InterPro" id="IPR015813">
    <property type="entry name" value="Pyrv/PenolPyrv_kinase-like_dom"/>
</dbReference>